<sequence length="162" mass="17527">MRRVAHHSPPSPHHLTMKGTDAMGRENEDLLHEFMAAFAAGDDGTLRRLVHADIVDHTPPPGAAPGIDGLLYAVAGYRQGFPDLRISLEKVVADGQDVVGYGRIKGTHSGSFFGQEPTGRAVDFGYIDIYRVRDGKLADAWHLEDIAGLTRQIAATGLERSA</sequence>
<evidence type="ECO:0000313" key="3">
    <source>
        <dbReference type="Proteomes" id="UP000291189"/>
    </source>
</evidence>
<dbReference type="InterPro" id="IPR009959">
    <property type="entry name" value="Cyclase_SnoaL-like"/>
</dbReference>
<dbReference type="EMBL" id="SDPU01000023">
    <property type="protein sequence ID" value="RYU11629.1"/>
    <property type="molecule type" value="Genomic_DNA"/>
</dbReference>
<evidence type="ECO:0000256" key="1">
    <source>
        <dbReference type="SAM" id="MobiDB-lite"/>
    </source>
</evidence>
<dbReference type="SUPFAM" id="SSF54427">
    <property type="entry name" value="NTF2-like"/>
    <property type="match status" value="1"/>
</dbReference>
<protein>
    <submittedName>
        <fullName evidence="2">Ester cyclase</fullName>
    </submittedName>
</protein>
<proteinExistence type="predicted"/>
<dbReference type="Proteomes" id="UP000291189">
    <property type="component" value="Unassembled WGS sequence"/>
</dbReference>
<dbReference type="Pfam" id="PF07366">
    <property type="entry name" value="SnoaL"/>
    <property type="match status" value="1"/>
</dbReference>
<gene>
    <name evidence="2" type="ORF">ETU37_13815</name>
</gene>
<accession>A0A4Q5J2B6</accession>
<comment type="caution">
    <text evidence="2">The sequence shown here is derived from an EMBL/GenBank/DDBJ whole genome shotgun (WGS) entry which is preliminary data.</text>
</comment>
<dbReference type="InterPro" id="IPR032710">
    <property type="entry name" value="NTF2-like_dom_sf"/>
</dbReference>
<reference evidence="2 3" key="1">
    <citation type="submission" date="2019-01" db="EMBL/GenBank/DDBJ databases">
        <title>Nocardioides guangzhouensis sp. nov., an actinobacterium isolated from soil.</title>
        <authorList>
            <person name="Fu Y."/>
            <person name="Cai Y."/>
            <person name="Lin Z."/>
            <person name="Chen P."/>
        </authorList>
    </citation>
    <scope>NUCLEOTIDE SEQUENCE [LARGE SCALE GENOMIC DNA]</scope>
    <source>
        <strain evidence="2 3">NBRC 105384</strain>
    </source>
</reference>
<keyword evidence="3" id="KW-1185">Reference proteome</keyword>
<dbReference type="GO" id="GO:0030638">
    <property type="term" value="P:polyketide metabolic process"/>
    <property type="evidence" value="ECO:0007669"/>
    <property type="project" value="InterPro"/>
</dbReference>
<dbReference type="Gene3D" id="3.10.450.50">
    <property type="match status" value="1"/>
</dbReference>
<evidence type="ECO:0000313" key="2">
    <source>
        <dbReference type="EMBL" id="RYU11629.1"/>
    </source>
</evidence>
<dbReference type="AlphaFoldDB" id="A0A4Q5J2B6"/>
<dbReference type="OrthoDB" id="3624661at2"/>
<dbReference type="PANTHER" id="PTHR38436">
    <property type="entry name" value="POLYKETIDE CYCLASE SNOAL-LIKE DOMAIN"/>
    <property type="match status" value="1"/>
</dbReference>
<feature type="region of interest" description="Disordered" evidence="1">
    <location>
        <begin position="1"/>
        <end position="20"/>
    </location>
</feature>
<dbReference type="PANTHER" id="PTHR38436:SF1">
    <property type="entry name" value="ESTER CYCLASE"/>
    <property type="match status" value="1"/>
</dbReference>
<organism evidence="2 3">
    <name type="scientific">Nocardioides iriomotensis</name>
    <dbReference type="NCBI Taxonomy" id="715784"/>
    <lineage>
        <taxon>Bacteria</taxon>
        <taxon>Bacillati</taxon>
        <taxon>Actinomycetota</taxon>
        <taxon>Actinomycetes</taxon>
        <taxon>Propionibacteriales</taxon>
        <taxon>Nocardioidaceae</taxon>
        <taxon>Nocardioides</taxon>
    </lineage>
</organism>
<name>A0A4Q5J2B6_9ACTN</name>